<feature type="compositionally biased region" description="Pro residues" evidence="1">
    <location>
        <begin position="267"/>
        <end position="276"/>
    </location>
</feature>
<reference evidence="3" key="1">
    <citation type="submission" date="2022-10" db="EMBL/GenBank/DDBJ databases">
        <title>Tapping the CABI collections for fungal endophytes: first genome assemblies for Collariella, Neodidymelliopsis, Ascochyta clinopodiicola, Didymella pomorum, Didymosphaeria variabile, Neocosmospora piperis and Neocucurbitaria cava.</title>
        <authorList>
            <person name="Hill R."/>
        </authorList>
    </citation>
    <scope>NUCLEOTIDE SEQUENCE</scope>
    <source>
        <strain evidence="3">IMI 355082</strain>
    </source>
</reference>
<keyword evidence="4" id="KW-1185">Reference proteome</keyword>
<feature type="region of interest" description="Disordered" evidence="1">
    <location>
        <begin position="252"/>
        <end position="276"/>
    </location>
</feature>
<dbReference type="InterPro" id="IPR000210">
    <property type="entry name" value="BTB/POZ_dom"/>
</dbReference>
<protein>
    <recommendedName>
        <fullName evidence="2">BTB domain-containing protein</fullName>
    </recommendedName>
</protein>
<dbReference type="Proteomes" id="UP001140453">
    <property type="component" value="Unassembled WGS sequence"/>
</dbReference>
<evidence type="ECO:0000259" key="2">
    <source>
        <dbReference type="PROSITE" id="PS50097"/>
    </source>
</evidence>
<evidence type="ECO:0000313" key="3">
    <source>
        <dbReference type="EMBL" id="KAJ4396968.1"/>
    </source>
</evidence>
<name>A0A9W8Z3F1_9PEZI</name>
<feature type="domain" description="BTB" evidence="2">
    <location>
        <begin position="55"/>
        <end position="136"/>
    </location>
</feature>
<feature type="compositionally biased region" description="Low complexity" evidence="1">
    <location>
        <begin position="160"/>
        <end position="179"/>
    </location>
</feature>
<organism evidence="3 4">
    <name type="scientific">Gnomoniopsis smithogilvyi</name>
    <dbReference type="NCBI Taxonomy" id="1191159"/>
    <lineage>
        <taxon>Eukaryota</taxon>
        <taxon>Fungi</taxon>
        <taxon>Dikarya</taxon>
        <taxon>Ascomycota</taxon>
        <taxon>Pezizomycotina</taxon>
        <taxon>Sordariomycetes</taxon>
        <taxon>Sordariomycetidae</taxon>
        <taxon>Diaporthales</taxon>
        <taxon>Gnomoniaceae</taxon>
        <taxon>Gnomoniopsis</taxon>
    </lineage>
</organism>
<evidence type="ECO:0000313" key="4">
    <source>
        <dbReference type="Proteomes" id="UP001140453"/>
    </source>
</evidence>
<feature type="compositionally biased region" description="Basic residues" evidence="1">
    <location>
        <begin position="180"/>
        <end position="190"/>
    </location>
</feature>
<dbReference type="AlphaFoldDB" id="A0A9W8Z3F1"/>
<sequence>MAASIPDRGEGSSRANPSEGTLGDAMRIPSKTPNVVVLDRIPDGLDTTEVLDPKEDLWLTTADGSPIIPLCVGKVPHEEIFQVHRDVLHKSEWFRKALCGGFAEASSQTLNLPEEDPAVFHFLIAYLYENTYVPTKALSTVLIPDEEKGKGPEREINGGSPDSDSDSSTSSALSDSSARSRQRGERHRRRAEREAERLRQKHPGMHRPQCSCPTCFVSLQPCFSCGFTSRVPQPNLPPPPPFIPIAGVRSHRHRRRGPDGRVLPGAASPPPPPSPYDPARIKGEDMHTWLIAYAFNLDVYICANKFLLADFKQKIARVTIDMLETAGSDAATIEVLELCTKLYDGVSEGDPLLKMVFARVGFLQTTLWRNAPLETNQFLIDNPEVAALVLKEMAIRGEGDLRSGIPSMEKNHMPQPPMMPGMHPPYRGHPNRHRPFY</sequence>
<dbReference type="InterPro" id="IPR011333">
    <property type="entry name" value="SKP1/BTB/POZ_sf"/>
</dbReference>
<dbReference type="PANTHER" id="PTHR47843:SF6">
    <property type="entry name" value="BTB DOMAIN-CONTAINING PROTEIN"/>
    <property type="match status" value="1"/>
</dbReference>
<dbReference type="PROSITE" id="PS50097">
    <property type="entry name" value="BTB"/>
    <property type="match status" value="1"/>
</dbReference>
<dbReference type="SUPFAM" id="SSF54695">
    <property type="entry name" value="POZ domain"/>
    <property type="match status" value="1"/>
</dbReference>
<comment type="caution">
    <text evidence="3">The sequence shown here is derived from an EMBL/GenBank/DDBJ whole genome shotgun (WGS) entry which is preliminary data.</text>
</comment>
<feature type="region of interest" description="Disordered" evidence="1">
    <location>
        <begin position="1"/>
        <end position="27"/>
    </location>
</feature>
<dbReference type="Gene3D" id="3.30.710.10">
    <property type="entry name" value="Potassium Channel Kv1.1, Chain A"/>
    <property type="match status" value="1"/>
</dbReference>
<dbReference type="OrthoDB" id="6359816at2759"/>
<dbReference type="EMBL" id="JAPEVB010000001">
    <property type="protein sequence ID" value="KAJ4396968.1"/>
    <property type="molecule type" value="Genomic_DNA"/>
</dbReference>
<proteinExistence type="predicted"/>
<gene>
    <name evidence="3" type="ORF">N0V93_001191</name>
</gene>
<dbReference type="PANTHER" id="PTHR47843">
    <property type="entry name" value="BTB DOMAIN-CONTAINING PROTEIN-RELATED"/>
    <property type="match status" value="1"/>
</dbReference>
<feature type="compositionally biased region" description="Basic and acidic residues" evidence="1">
    <location>
        <begin position="145"/>
        <end position="156"/>
    </location>
</feature>
<evidence type="ECO:0000256" key="1">
    <source>
        <dbReference type="SAM" id="MobiDB-lite"/>
    </source>
</evidence>
<dbReference type="Pfam" id="PF00651">
    <property type="entry name" value="BTB"/>
    <property type="match status" value="1"/>
</dbReference>
<dbReference type="CDD" id="cd18186">
    <property type="entry name" value="BTB_POZ_ZBTB_KLHL-like"/>
    <property type="match status" value="1"/>
</dbReference>
<feature type="region of interest" description="Disordered" evidence="1">
    <location>
        <begin position="144"/>
        <end position="208"/>
    </location>
</feature>
<accession>A0A9W8Z3F1</accession>